<evidence type="ECO:0000256" key="2">
    <source>
        <dbReference type="SAM" id="Phobius"/>
    </source>
</evidence>
<dbReference type="Proteomes" id="UP000198891">
    <property type="component" value="Unassembled WGS sequence"/>
</dbReference>
<feature type="region of interest" description="Disordered" evidence="1">
    <location>
        <begin position="581"/>
        <end position="616"/>
    </location>
</feature>
<dbReference type="Gene3D" id="3.10.310.50">
    <property type="match status" value="1"/>
</dbReference>
<dbReference type="STRING" id="381665.SAMN05216554_2286"/>
<protein>
    <submittedName>
        <fullName evidence="5">Uncharacterized membrane protein YgcG, contains a TPM-fold domain</fullName>
    </submittedName>
</protein>
<gene>
    <name evidence="5" type="ORF">SAMN05216554_2286</name>
</gene>
<evidence type="ECO:0000256" key="1">
    <source>
        <dbReference type="SAM" id="MobiDB-lite"/>
    </source>
</evidence>
<dbReference type="EMBL" id="FNPZ01000002">
    <property type="protein sequence ID" value="SDZ07853.1"/>
    <property type="molecule type" value="Genomic_DNA"/>
</dbReference>
<keyword evidence="6" id="KW-1185">Reference proteome</keyword>
<organism evidence="5 6">
    <name type="scientific">Herbiconiux ginsengi</name>
    <dbReference type="NCBI Taxonomy" id="381665"/>
    <lineage>
        <taxon>Bacteria</taxon>
        <taxon>Bacillati</taxon>
        <taxon>Actinomycetota</taxon>
        <taxon>Actinomycetes</taxon>
        <taxon>Micrococcales</taxon>
        <taxon>Microbacteriaceae</taxon>
        <taxon>Herbiconiux</taxon>
    </lineage>
</organism>
<name>A0A1H3Q3M9_9MICO</name>
<feature type="region of interest" description="Disordered" evidence="1">
    <location>
        <begin position="642"/>
        <end position="685"/>
    </location>
</feature>
<feature type="compositionally biased region" description="Low complexity" evidence="1">
    <location>
        <begin position="581"/>
        <end position="594"/>
    </location>
</feature>
<sequence length="685" mass="69517">MRHPHRNRRAATLRSLFAVVVAAIGLSVLAPALPAFAGDPVDLNGAYIVDESGVLGSDQVALQNALDTLSTEHGVNLFVVYTDSFTNPSDRQEWANDVATMNQFGTNDVLLAVATDDRVYQLSVDKDFPLSDDQLAAIETDDIVPALRDNDWAGAGIGAAKGIGDALGGGGGSGGGGAVLAWVIAIVVIVAAAVLLIVFLVRRRKKVDAGVNANAAAAGPTQKELDRQVGAVLVDLDDAVTSSEEELGFAVAQFGAEATKTFSDVLSGAKGKLSEAFALKQRLDDAEPDTDEERRAWSQQIIAICDQASDELDAQKDSFAALRDVERDPASALQTAKTELAALAGSGTDARERLGRLTQQYDPPALTTAGGSIEQADQLRTFADAQLTAAATAITAGDTAQAALSISAARQAVAQAGTLVTSIATLESDLQTAGAGLAAAIADAQQDITEAARIQASGTSPDPNLPSLAASLGVEVHRAQTAGARDPLNARIALEAANTPLDQALASARTEQERVARLIAQRDRAIATAQSEVAAAASYLQTRRGAVGPDARTRLSEAQRHLDQSLSLATTDPEASLREASTAANLASRATASAQQDVSWAQSSGDQGMPTGGGGGDFSGALLGGILGGLLSGGGGGRSSGGFGGWGGGSRSGGWGGGSRGGGGFSGGRSSGGSSGGRRGGGGRF</sequence>
<feature type="compositionally biased region" description="Polar residues" evidence="1">
    <location>
        <begin position="595"/>
        <end position="604"/>
    </location>
</feature>
<dbReference type="AlphaFoldDB" id="A0A1H3Q3M9"/>
<dbReference type="RefSeq" id="WP_175494220.1">
    <property type="nucleotide sequence ID" value="NZ_FNPZ01000002.1"/>
</dbReference>
<feature type="transmembrane region" description="Helical" evidence="2">
    <location>
        <begin position="179"/>
        <end position="201"/>
    </location>
</feature>
<feature type="chain" id="PRO_5011439140" evidence="3">
    <location>
        <begin position="38"/>
        <end position="685"/>
    </location>
</feature>
<proteinExistence type="predicted"/>
<evidence type="ECO:0000259" key="4">
    <source>
        <dbReference type="Pfam" id="PF04536"/>
    </source>
</evidence>
<keyword evidence="2" id="KW-0812">Transmembrane</keyword>
<evidence type="ECO:0000313" key="5">
    <source>
        <dbReference type="EMBL" id="SDZ07853.1"/>
    </source>
</evidence>
<accession>A0A1H3Q3M9</accession>
<dbReference type="Pfam" id="PF04536">
    <property type="entry name" value="TPM_phosphatase"/>
    <property type="match status" value="1"/>
</dbReference>
<evidence type="ECO:0000313" key="6">
    <source>
        <dbReference type="Proteomes" id="UP000198891"/>
    </source>
</evidence>
<dbReference type="InterPro" id="IPR007621">
    <property type="entry name" value="TPM_dom"/>
</dbReference>
<feature type="signal peptide" evidence="3">
    <location>
        <begin position="1"/>
        <end position="37"/>
    </location>
</feature>
<feature type="domain" description="TPM" evidence="4">
    <location>
        <begin position="48"/>
        <end position="165"/>
    </location>
</feature>
<evidence type="ECO:0000256" key="3">
    <source>
        <dbReference type="SAM" id="SignalP"/>
    </source>
</evidence>
<keyword evidence="3" id="KW-0732">Signal</keyword>
<keyword evidence="2" id="KW-1133">Transmembrane helix</keyword>
<reference evidence="5 6" key="1">
    <citation type="submission" date="2016-10" db="EMBL/GenBank/DDBJ databases">
        <authorList>
            <person name="de Groot N.N."/>
        </authorList>
    </citation>
    <scope>NUCLEOTIDE SEQUENCE [LARGE SCALE GENOMIC DNA]</scope>
    <source>
        <strain evidence="5 6">CGMCC 4.3491</strain>
    </source>
</reference>
<keyword evidence="2" id="KW-0472">Membrane</keyword>